<dbReference type="AlphaFoldDB" id="A0A1A9VA05"/>
<keyword evidence="3" id="KW-1185">Reference proteome</keyword>
<evidence type="ECO:0000313" key="2">
    <source>
        <dbReference type="EnsemblMetazoa" id="GAUT030534-PA"/>
    </source>
</evidence>
<sequence>MVYSSSSSSSDEEVPLQNLVQSKQNTDLVPVSNEQPECKRTRKRYLKRFEEQRISLSSVLRSNSDEEGDFSSFDEWQPSVKRVKNVATSSKNTSDAFDNLKLSSK</sequence>
<organism evidence="2 3">
    <name type="scientific">Glossina austeni</name>
    <name type="common">Savannah tsetse fly</name>
    <dbReference type="NCBI Taxonomy" id="7395"/>
    <lineage>
        <taxon>Eukaryota</taxon>
        <taxon>Metazoa</taxon>
        <taxon>Ecdysozoa</taxon>
        <taxon>Arthropoda</taxon>
        <taxon>Hexapoda</taxon>
        <taxon>Insecta</taxon>
        <taxon>Pterygota</taxon>
        <taxon>Neoptera</taxon>
        <taxon>Endopterygota</taxon>
        <taxon>Diptera</taxon>
        <taxon>Brachycera</taxon>
        <taxon>Muscomorpha</taxon>
        <taxon>Hippoboscoidea</taxon>
        <taxon>Glossinidae</taxon>
        <taxon>Glossina</taxon>
    </lineage>
</organism>
<dbReference type="VEuPathDB" id="VectorBase:GAUT030534"/>
<proteinExistence type="predicted"/>
<feature type="compositionally biased region" description="Polar residues" evidence="1">
    <location>
        <begin position="18"/>
        <end position="35"/>
    </location>
</feature>
<dbReference type="Proteomes" id="UP000078200">
    <property type="component" value="Unassembled WGS sequence"/>
</dbReference>
<dbReference type="EnsemblMetazoa" id="GAUT030534-RA">
    <property type="protein sequence ID" value="GAUT030534-PA"/>
    <property type="gene ID" value="GAUT030534"/>
</dbReference>
<evidence type="ECO:0000256" key="1">
    <source>
        <dbReference type="SAM" id="MobiDB-lite"/>
    </source>
</evidence>
<accession>A0A1A9VA05</accession>
<reference evidence="2" key="1">
    <citation type="submission" date="2020-05" db="UniProtKB">
        <authorList>
            <consortium name="EnsemblMetazoa"/>
        </authorList>
    </citation>
    <scope>IDENTIFICATION</scope>
    <source>
        <strain evidence="2">TTRI</strain>
    </source>
</reference>
<evidence type="ECO:0000313" key="3">
    <source>
        <dbReference type="Proteomes" id="UP000078200"/>
    </source>
</evidence>
<feature type="region of interest" description="Disordered" evidence="1">
    <location>
        <begin position="1"/>
        <end position="39"/>
    </location>
</feature>
<protein>
    <submittedName>
        <fullName evidence="2">Uncharacterized protein</fullName>
    </submittedName>
</protein>
<name>A0A1A9VA05_GLOAU</name>